<dbReference type="PANTHER" id="PTHR10721:SF1">
    <property type="entry name" value="MITOCHONDRIAL IMPORT INNER MEMBRANE TRANSLOCASE SUBUNIT TIM44"/>
    <property type="match status" value="1"/>
</dbReference>
<keyword evidence="4 10" id="KW-0999">Mitochondrion inner membrane</keyword>
<gene>
    <name evidence="13 14" type="primary">LOC108672699</name>
</gene>
<dbReference type="OMA" id="NFQMEPF"/>
<evidence type="ECO:0000256" key="6">
    <source>
        <dbReference type="ARBA" id="ARBA00022946"/>
    </source>
</evidence>
<proteinExistence type="inferred from homology"/>
<accession>A0A8B7NQB0</accession>
<dbReference type="InterPro" id="IPR032710">
    <property type="entry name" value="NTF2-like_dom_sf"/>
</dbReference>
<dbReference type="Pfam" id="PF04280">
    <property type="entry name" value="Tim44"/>
    <property type="match status" value="1"/>
</dbReference>
<dbReference type="InterPro" id="IPR007379">
    <property type="entry name" value="Tim44-like_dom"/>
</dbReference>
<evidence type="ECO:0000259" key="11">
    <source>
        <dbReference type="SMART" id="SM00978"/>
    </source>
</evidence>
<dbReference type="SMART" id="SM00978">
    <property type="entry name" value="Tim44"/>
    <property type="match status" value="1"/>
</dbReference>
<keyword evidence="8 10" id="KW-0496">Mitochondrion</keyword>
<dbReference type="InterPro" id="IPR039544">
    <property type="entry name" value="Tim44-like"/>
</dbReference>
<dbReference type="Proteomes" id="UP000694843">
    <property type="component" value="Unplaced"/>
</dbReference>
<dbReference type="RefSeq" id="XP_018015897.1">
    <property type="nucleotide sequence ID" value="XM_018160408.2"/>
</dbReference>
<evidence type="ECO:0000256" key="8">
    <source>
        <dbReference type="ARBA" id="ARBA00023128"/>
    </source>
</evidence>
<dbReference type="PIRSF" id="PIRSF037871">
    <property type="entry name" value="TIM44"/>
    <property type="match status" value="1"/>
</dbReference>
<evidence type="ECO:0000256" key="3">
    <source>
        <dbReference type="ARBA" id="ARBA00022448"/>
    </source>
</evidence>
<feature type="domain" description="Tim44-like" evidence="11">
    <location>
        <begin position="318"/>
        <end position="467"/>
    </location>
</feature>
<comment type="function">
    <text evidence="10">Essential component of the PAM complex, a complex required for the translocation of transit peptide-containing proteins from the inner membrane into the mitochondrial matrix in an ATP-dependent manner.</text>
</comment>
<evidence type="ECO:0000256" key="2">
    <source>
        <dbReference type="ARBA" id="ARBA00009597"/>
    </source>
</evidence>
<dbReference type="InterPro" id="IPR017303">
    <property type="entry name" value="Tim44"/>
</dbReference>
<dbReference type="OrthoDB" id="10265990at2759"/>
<keyword evidence="9 10" id="KW-0472">Membrane</keyword>
<comment type="similarity">
    <text evidence="2 10">Belongs to the Tim44 family.</text>
</comment>
<dbReference type="Gene3D" id="3.10.450.240">
    <property type="match status" value="1"/>
</dbReference>
<evidence type="ECO:0000256" key="5">
    <source>
        <dbReference type="ARBA" id="ARBA00022927"/>
    </source>
</evidence>
<dbReference type="GO" id="GO:0051087">
    <property type="term" value="F:protein-folding chaperone binding"/>
    <property type="evidence" value="ECO:0007669"/>
    <property type="project" value="InterPro"/>
</dbReference>
<dbReference type="GO" id="GO:0030150">
    <property type="term" value="P:protein import into mitochondrial matrix"/>
    <property type="evidence" value="ECO:0007669"/>
    <property type="project" value="InterPro"/>
</dbReference>
<evidence type="ECO:0000256" key="9">
    <source>
        <dbReference type="ARBA" id="ARBA00023136"/>
    </source>
</evidence>
<dbReference type="KEGG" id="hazt:108672699"/>
<comment type="subcellular location">
    <subcellularLocation>
        <location evidence="1 10">Mitochondrion inner membrane</location>
    </subcellularLocation>
</comment>
<dbReference type="GeneID" id="108672699"/>
<keyword evidence="5 10" id="KW-0653">Protein transport</keyword>
<evidence type="ECO:0000256" key="7">
    <source>
        <dbReference type="ARBA" id="ARBA00023010"/>
    </source>
</evidence>
<keyword evidence="3 10" id="KW-0813">Transport</keyword>
<evidence type="ECO:0000256" key="1">
    <source>
        <dbReference type="ARBA" id="ARBA00004273"/>
    </source>
</evidence>
<keyword evidence="6" id="KW-0809">Transit peptide</keyword>
<keyword evidence="12" id="KW-1185">Reference proteome</keyword>
<dbReference type="SUPFAM" id="SSF54427">
    <property type="entry name" value="NTF2-like"/>
    <property type="match status" value="1"/>
</dbReference>
<evidence type="ECO:0000313" key="13">
    <source>
        <dbReference type="RefSeq" id="XP_018015897.1"/>
    </source>
</evidence>
<dbReference type="RefSeq" id="XP_018015898.1">
    <property type="nucleotide sequence ID" value="XM_018160409.1"/>
</dbReference>
<dbReference type="PANTHER" id="PTHR10721">
    <property type="entry name" value="MITOCHONDRIAL IMPORT INNER MEMBRANE TRANSLOCASE SUBUNIT TIM44"/>
    <property type="match status" value="1"/>
</dbReference>
<evidence type="ECO:0000256" key="10">
    <source>
        <dbReference type="PIRNR" id="PIRNR037871"/>
    </source>
</evidence>
<evidence type="ECO:0000313" key="14">
    <source>
        <dbReference type="RefSeq" id="XP_018015898.1"/>
    </source>
</evidence>
<name>A0A8B7NQB0_HYAAZ</name>
<dbReference type="GO" id="GO:0005743">
    <property type="term" value="C:mitochondrial inner membrane"/>
    <property type="evidence" value="ECO:0007669"/>
    <property type="project" value="UniProtKB-SubCell"/>
</dbReference>
<keyword evidence="7 10" id="KW-0811">Translocation</keyword>
<evidence type="ECO:0000313" key="12">
    <source>
        <dbReference type="Proteomes" id="UP000694843"/>
    </source>
</evidence>
<organism evidence="13">
    <name type="scientific">Hyalella azteca</name>
    <name type="common">Amphipod</name>
    <dbReference type="NCBI Taxonomy" id="294128"/>
    <lineage>
        <taxon>Eukaryota</taxon>
        <taxon>Metazoa</taxon>
        <taxon>Ecdysozoa</taxon>
        <taxon>Arthropoda</taxon>
        <taxon>Crustacea</taxon>
        <taxon>Multicrustacea</taxon>
        <taxon>Malacostraca</taxon>
        <taxon>Eumalacostraca</taxon>
        <taxon>Peracarida</taxon>
        <taxon>Amphipoda</taxon>
        <taxon>Senticaudata</taxon>
        <taxon>Talitrida</taxon>
        <taxon>Talitroidea</taxon>
        <taxon>Hyalellidae</taxon>
        <taxon>Hyalella</taxon>
    </lineage>
</organism>
<dbReference type="AlphaFoldDB" id="A0A8B7NQB0"/>
<sequence length="474" mass="54776">MTHNFLRLLNRTSQAHCVYEQQQRLARSSLVDLCHRRCYARYIYSAQDGPSVQQFGAHSPGWPFVSGPSRSYSTPQRSGSFFGRMLDNLRDEAKKNSDMKRSIENFKKDMEELNKSETVMKAREKYQKIEEETAEGSRKARQTLEQIKHRVSKTVEEAQNNEMLQKASKMSEDARERVAQMGSRISQTGESLSKTRGAQTVRQMTYEMAQELRASELSGSRTKVYRPPSVLRMRTGVNPEAEQRIFEANTDATGVVLHKDSRFSQSWQNFRDNNPYVNRVMEWKNRLDESDHVIVRATYVVKEKITEILGPMFNSTDLSKTLTEICKMDPDFTKEAFMLELEYDILPNILEAMFQPNLKILEDWSYERAYSIVAAEVKQNAILGHHRKINVLELDNLELMMGKVLDEGPVLAFMFRVQLIDCTYNSQGEIVAGDKDSVVRRQYVMVFCRDQAELNPRAAWKLLEFTYSSATQLV</sequence>
<evidence type="ECO:0000256" key="4">
    <source>
        <dbReference type="ARBA" id="ARBA00022792"/>
    </source>
</evidence>
<reference evidence="13" key="1">
    <citation type="submission" date="2023-09" db="UniProtKB">
        <authorList>
            <consortium name="RefSeq"/>
        </authorList>
    </citation>
    <scope>IDENTIFICATION</scope>
    <source>
        <tissue evidence="13 14">Whole organism</tissue>
    </source>
</reference>
<protein>
    <recommendedName>
        <fullName evidence="10">Mitochondrial import inner membrane translocase subunit TIM44</fullName>
    </recommendedName>
</protein>